<sequence length="123" mass="14312">MLDLTENPKLVWNQSKEEKELRRKEDAIARGMHGIWLLKFAFLSFHRWLRIVIQSSRSAVGQSRSSAGIKLTSNCSMLVVKVSYSEHHVVYSVEVSKIILFRRKCIVVIRLGFQRLIMNILIK</sequence>
<evidence type="ECO:0000313" key="2">
    <source>
        <dbReference type="Proteomes" id="UP000323506"/>
    </source>
</evidence>
<reference evidence="1 2" key="1">
    <citation type="submission" date="2019-06" db="EMBL/GenBank/DDBJ databases">
        <title>WGS assembly of Gossypium darwinii.</title>
        <authorList>
            <person name="Chen Z.J."/>
            <person name="Sreedasyam A."/>
            <person name="Ando A."/>
            <person name="Song Q."/>
            <person name="De L."/>
            <person name="Hulse-Kemp A."/>
            <person name="Ding M."/>
            <person name="Ye W."/>
            <person name="Kirkbride R."/>
            <person name="Jenkins J."/>
            <person name="Plott C."/>
            <person name="Lovell J."/>
            <person name="Lin Y.-M."/>
            <person name="Vaughn R."/>
            <person name="Liu B."/>
            <person name="Li W."/>
            <person name="Simpson S."/>
            <person name="Scheffler B."/>
            <person name="Saski C."/>
            <person name="Grover C."/>
            <person name="Hu G."/>
            <person name="Conover J."/>
            <person name="Carlson J."/>
            <person name="Shu S."/>
            <person name="Boston L."/>
            <person name="Williams M."/>
            <person name="Peterson D."/>
            <person name="Mcgee K."/>
            <person name="Jones D."/>
            <person name="Wendel J."/>
            <person name="Stelly D."/>
            <person name="Grimwood J."/>
            <person name="Schmutz J."/>
        </authorList>
    </citation>
    <scope>NUCLEOTIDE SEQUENCE [LARGE SCALE GENOMIC DNA]</scope>
    <source>
        <strain evidence="1">1808015.09</strain>
    </source>
</reference>
<evidence type="ECO:0000313" key="1">
    <source>
        <dbReference type="EMBL" id="TYH19851.1"/>
    </source>
</evidence>
<organism evidence="1 2">
    <name type="scientific">Gossypium darwinii</name>
    <name type="common">Darwin's cotton</name>
    <name type="synonym">Gossypium barbadense var. darwinii</name>
    <dbReference type="NCBI Taxonomy" id="34276"/>
    <lineage>
        <taxon>Eukaryota</taxon>
        <taxon>Viridiplantae</taxon>
        <taxon>Streptophyta</taxon>
        <taxon>Embryophyta</taxon>
        <taxon>Tracheophyta</taxon>
        <taxon>Spermatophyta</taxon>
        <taxon>Magnoliopsida</taxon>
        <taxon>eudicotyledons</taxon>
        <taxon>Gunneridae</taxon>
        <taxon>Pentapetalae</taxon>
        <taxon>rosids</taxon>
        <taxon>malvids</taxon>
        <taxon>Malvales</taxon>
        <taxon>Malvaceae</taxon>
        <taxon>Malvoideae</taxon>
        <taxon>Gossypium</taxon>
    </lineage>
</organism>
<proteinExistence type="predicted"/>
<protein>
    <submittedName>
        <fullName evidence="1">Uncharacterized protein</fullName>
    </submittedName>
</protein>
<keyword evidence="2" id="KW-1185">Reference proteome</keyword>
<dbReference type="EMBL" id="CM017692">
    <property type="protein sequence ID" value="TYH19851.1"/>
    <property type="molecule type" value="Genomic_DNA"/>
</dbReference>
<gene>
    <name evidence="1" type="ORF">ES288_A05G384600v1</name>
</gene>
<name>A0A5D2GNX7_GOSDA</name>
<dbReference type="AlphaFoldDB" id="A0A5D2GNX7"/>
<accession>A0A5D2GNX7</accession>
<dbReference type="Proteomes" id="UP000323506">
    <property type="component" value="Chromosome A05"/>
</dbReference>